<organism evidence="1 2">
    <name type="scientific">Hassallia byssoidea VB512170</name>
    <dbReference type="NCBI Taxonomy" id="1304833"/>
    <lineage>
        <taxon>Bacteria</taxon>
        <taxon>Bacillati</taxon>
        <taxon>Cyanobacteriota</taxon>
        <taxon>Cyanophyceae</taxon>
        <taxon>Nostocales</taxon>
        <taxon>Tolypothrichaceae</taxon>
        <taxon>Hassallia</taxon>
    </lineage>
</organism>
<comment type="caution">
    <text evidence="1">The sequence shown here is derived from an EMBL/GenBank/DDBJ whole genome shotgun (WGS) entry which is preliminary data.</text>
</comment>
<protein>
    <submittedName>
        <fullName evidence="1">Uncharacterized protein</fullName>
    </submittedName>
</protein>
<gene>
    <name evidence="1" type="ORF">PI95_033450</name>
</gene>
<accession>A0A846HP19</accession>
<proteinExistence type="predicted"/>
<dbReference type="Proteomes" id="UP000031549">
    <property type="component" value="Unassembled WGS sequence"/>
</dbReference>
<dbReference type="AlphaFoldDB" id="A0A846HP19"/>
<evidence type="ECO:0000313" key="1">
    <source>
        <dbReference type="EMBL" id="NEU77261.1"/>
    </source>
</evidence>
<reference evidence="1 2" key="1">
    <citation type="journal article" date="2015" name="Genome Announc.">
        <title>Draft Genome Sequence of Cyanobacterium Hassallia byssoidea Strain VB512170, Isolated from Monuments in India.</title>
        <authorList>
            <person name="Singh D."/>
            <person name="Chandrababunaidu M.M."/>
            <person name="Panda A."/>
            <person name="Sen D."/>
            <person name="Bhattacharyya S."/>
            <person name="Adhikary S.P."/>
            <person name="Tripathy S."/>
        </authorList>
    </citation>
    <scope>NUCLEOTIDE SEQUENCE [LARGE SCALE GENOMIC DNA]</scope>
    <source>
        <strain evidence="1 2">VB512170</strain>
    </source>
</reference>
<dbReference type="EMBL" id="JTCM02000169">
    <property type="protein sequence ID" value="NEU77261.1"/>
    <property type="molecule type" value="Genomic_DNA"/>
</dbReference>
<keyword evidence="2" id="KW-1185">Reference proteome</keyword>
<feature type="non-terminal residue" evidence="1">
    <location>
        <position position="1"/>
    </location>
</feature>
<evidence type="ECO:0000313" key="2">
    <source>
        <dbReference type="Proteomes" id="UP000031549"/>
    </source>
</evidence>
<name>A0A846HP19_9CYAN</name>
<sequence>NGGRLRTALAPLVHARRLNGGRLRTALAPLVPHSPIPHYPFPIPHYPFPITKENCR</sequence>